<keyword evidence="3" id="KW-1185">Reference proteome</keyword>
<comment type="caution">
    <text evidence="2">The sequence shown here is derived from an EMBL/GenBank/DDBJ whole genome shotgun (WGS) entry which is preliminary data.</text>
</comment>
<protein>
    <submittedName>
        <fullName evidence="2">Uncharacterized protein</fullName>
    </submittedName>
</protein>
<reference evidence="2" key="1">
    <citation type="submission" date="2022-08" db="EMBL/GenBank/DDBJ databases">
        <title>A Global Phylogenomic Analysis of the Shiitake Genus Lentinula.</title>
        <authorList>
            <consortium name="DOE Joint Genome Institute"/>
            <person name="Sierra-Patev S."/>
            <person name="Min B."/>
            <person name="Naranjo-Ortiz M."/>
            <person name="Looney B."/>
            <person name="Konkel Z."/>
            <person name="Slot J.C."/>
            <person name="Sakamoto Y."/>
            <person name="Steenwyk J.L."/>
            <person name="Rokas A."/>
            <person name="Carro J."/>
            <person name="Camarero S."/>
            <person name="Ferreira P."/>
            <person name="Molpeceres G."/>
            <person name="Ruiz-Duenas F.J."/>
            <person name="Serrano A."/>
            <person name="Henrissat B."/>
            <person name="Drula E."/>
            <person name="Hughes K.W."/>
            <person name="Mata J.L."/>
            <person name="Ishikawa N.K."/>
            <person name="Vargas-Isla R."/>
            <person name="Ushijima S."/>
            <person name="Smith C.A."/>
            <person name="Ahrendt S."/>
            <person name="Andreopoulos W."/>
            <person name="He G."/>
            <person name="Labutti K."/>
            <person name="Lipzen A."/>
            <person name="Ng V."/>
            <person name="Riley R."/>
            <person name="Sandor L."/>
            <person name="Barry K."/>
            <person name="Martinez A.T."/>
            <person name="Xiao Y."/>
            <person name="Gibbons J.G."/>
            <person name="Terashima K."/>
            <person name="Grigoriev I.V."/>
            <person name="Hibbett D.S."/>
        </authorList>
    </citation>
    <scope>NUCLEOTIDE SEQUENCE</scope>
    <source>
        <strain evidence="2">JLM2183</strain>
    </source>
</reference>
<dbReference type="Proteomes" id="UP001150266">
    <property type="component" value="Unassembled WGS sequence"/>
</dbReference>
<feature type="region of interest" description="Disordered" evidence="1">
    <location>
        <begin position="360"/>
        <end position="390"/>
    </location>
</feature>
<dbReference type="OrthoDB" id="5338195at2759"/>
<accession>A0A9W9AMF3</accession>
<proteinExistence type="predicted"/>
<sequence>MSNCDNVQLETGTERGWEIKQAQEELKSVAESRVLAFSLQRSREKWLTSALPKFSSKVRKGTKAGSDTSSTPPPHNLHFRGKCEVQIGPHIFSNTSFYEVIYLPTSDTNQVPTPTSYAGLSTTSFAPSALELTMATPAFIDQINAAAATNPILASLLQLASAGQATQDQLQMLSITIRSLAANPIPASQYNGSNSPSIATSQSIKEFDLVIAFEETSSDRFIFPRGTTVCEYVSGSGDDIDIVVSSNVRLQSNDSLQPTAAELRGASARPHMLQMTLHGASESLWDTLKRWAGGEEMMKANKKTLNKLKGKQPRKIFLAYRLPEGPLLDQIKAATSAPYAMKSLKPPASLPKSRRIRKAAPKIPQVPEAPSLETQTTGKPSRRKRSTAESSAALDLVAAINGAGNSANYSPTQAHASALPSSSVSLATTSMSAAPPPAKKRKQRTSESQSQLAATKIECRSCGATDVPLMLGGRFCRPCVEAGRGTTIIPQLPSHGSRVPSAYTPKYIPPPPIANNPYLSLTRSLPSPTIPEPGSDSAAAVSHAPESVSVGILATPVSTAMASLSTDQSTS</sequence>
<dbReference type="AlphaFoldDB" id="A0A9W9AMF3"/>
<gene>
    <name evidence="2" type="ORF">J3R30DRAFT_3680388</name>
</gene>
<dbReference type="EMBL" id="JAOTPV010000003">
    <property type="protein sequence ID" value="KAJ4485879.1"/>
    <property type="molecule type" value="Genomic_DNA"/>
</dbReference>
<feature type="region of interest" description="Disordered" evidence="1">
    <location>
        <begin position="427"/>
        <end position="453"/>
    </location>
</feature>
<evidence type="ECO:0000313" key="2">
    <source>
        <dbReference type="EMBL" id="KAJ4485879.1"/>
    </source>
</evidence>
<name>A0A9W9AMF3_9AGAR</name>
<evidence type="ECO:0000256" key="1">
    <source>
        <dbReference type="SAM" id="MobiDB-lite"/>
    </source>
</evidence>
<organism evidence="2 3">
    <name type="scientific">Lentinula aciculospora</name>
    <dbReference type="NCBI Taxonomy" id="153920"/>
    <lineage>
        <taxon>Eukaryota</taxon>
        <taxon>Fungi</taxon>
        <taxon>Dikarya</taxon>
        <taxon>Basidiomycota</taxon>
        <taxon>Agaricomycotina</taxon>
        <taxon>Agaricomycetes</taxon>
        <taxon>Agaricomycetidae</taxon>
        <taxon>Agaricales</taxon>
        <taxon>Marasmiineae</taxon>
        <taxon>Omphalotaceae</taxon>
        <taxon>Lentinula</taxon>
    </lineage>
</organism>
<evidence type="ECO:0000313" key="3">
    <source>
        <dbReference type="Proteomes" id="UP001150266"/>
    </source>
</evidence>